<dbReference type="EMBL" id="JMIB01000023">
    <property type="protein sequence ID" value="KDM91292.1"/>
    <property type="molecule type" value="Genomic_DNA"/>
</dbReference>
<evidence type="ECO:0000313" key="3">
    <source>
        <dbReference type="Proteomes" id="UP000027192"/>
    </source>
</evidence>
<keyword evidence="3" id="KW-1185">Reference proteome</keyword>
<comment type="caution">
    <text evidence="2">The sequence shown here is derived from an EMBL/GenBank/DDBJ whole genome shotgun (WGS) entry which is preliminary data.</text>
</comment>
<dbReference type="Proteomes" id="UP000027192">
    <property type="component" value="Unassembled WGS sequence"/>
</dbReference>
<gene>
    <name evidence="2" type="ORF">EA58_12015</name>
</gene>
<keyword evidence="1" id="KW-1133">Transmembrane helix</keyword>
<reference evidence="2 3" key="1">
    <citation type="submission" date="2014-04" db="EMBL/GenBank/DDBJ databases">
        <title>Draft genome sequence of Photobacterium halotolerans S2753: a solonamide, ngercheumicin and holomycin producer.</title>
        <authorList>
            <person name="Machado H.R."/>
            <person name="Gram L."/>
        </authorList>
    </citation>
    <scope>NUCLEOTIDE SEQUENCE [LARGE SCALE GENOMIC DNA]</scope>
    <source>
        <strain evidence="2 3">S2753</strain>
    </source>
</reference>
<evidence type="ECO:0000313" key="2">
    <source>
        <dbReference type="EMBL" id="KDM91292.1"/>
    </source>
</evidence>
<accession>A0A066RUC5</accession>
<sequence length="65" mass="7977">MRVLVVKVYVLVLLLRKYSRQIKRNIKITKRGELFVFCAVYVNWVFFQYFLFDAKQEKTRSRAKK</sequence>
<keyword evidence="1" id="KW-0812">Transmembrane</keyword>
<proteinExistence type="predicted"/>
<keyword evidence="1" id="KW-0472">Membrane</keyword>
<feature type="transmembrane region" description="Helical" evidence="1">
    <location>
        <begin position="34"/>
        <end position="52"/>
    </location>
</feature>
<evidence type="ECO:0000256" key="1">
    <source>
        <dbReference type="SAM" id="Phobius"/>
    </source>
</evidence>
<organism evidence="2 3">
    <name type="scientific">Photobacterium galatheae</name>
    <dbReference type="NCBI Taxonomy" id="1654360"/>
    <lineage>
        <taxon>Bacteria</taxon>
        <taxon>Pseudomonadati</taxon>
        <taxon>Pseudomonadota</taxon>
        <taxon>Gammaproteobacteria</taxon>
        <taxon>Vibrionales</taxon>
        <taxon>Vibrionaceae</taxon>
        <taxon>Photobacterium</taxon>
    </lineage>
</organism>
<protein>
    <submittedName>
        <fullName evidence="2">Uncharacterized protein</fullName>
    </submittedName>
</protein>
<name>A0A066RUC5_9GAMM</name>
<dbReference type="AlphaFoldDB" id="A0A066RUC5"/>